<reference evidence="2 3" key="1">
    <citation type="submission" date="2019-06" db="EMBL/GenBank/DDBJ databases">
        <title>WGS assembly of Gossypium darwinii.</title>
        <authorList>
            <person name="Chen Z.J."/>
            <person name="Sreedasyam A."/>
            <person name="Ando A."/>
            <person name="Song Q."/>
            <person name="De L."/>
            <person name="Hulse-Kemp A."/>
            <person name="Ding M."/>
            <person name="Ye W."/>
            <person name="Kirkbride R."/>
            <person name="Jenkins J."/>
            <person name="Plott C."/>
            <person name="Lovell J."/>
            <person name="Lin Y.-M."/>
            <person name="Vaughn R."/>
            <person name="Liu B."/>
            <person name="Li W."/>
            <person name="Simpson S."/>
            <person name="Scheffler B."/>
            <person name="Saski C."/>
            <person name="Grover C."/>
            <person name="Hu G."/>
            <person name="Conover J."/>
            <person name="Carlson J."/>
            <person name="Shu S."/>
            <person name="Boston L."/>
            <person name="Williams M."/>
            <person name="Peterson D."/>
            <person name="Mcgee K."/>
            <person name="Jones D."/>
            <person name="Wendel J."/>
            <person name="Stelly D."/>
            <person name="Grimwood J."/>
            <person name="Schmutz J."/>
        </authorList>
    </citation>
    <scope>NUCLEOTIDE SEQUENCE [LARGE SCALE GENOMIC DNA]</scope>
    <source>
        <strain evidence="2">1808015.09</strain>
    </source>
</reference>
<name>A0A5D2DFA9_GOSDA</name>
<accession>A0A5D2DFA9</accession>
<evidence type="ECO:0000313" key="2">
    <source>
        <dbReference type="EMBL" id="TYG80461.1"/>
    </source>
</evidence>
<evidence type="ECO:0000256" key="1">
    <source>
        <dbReference type="SAM" id="Phobius"/>
    </source>
</evidence>
<keyword evidence="1" id="KW-0472">Membrane</keyword>
<feature type="transmembrane region" description="Helical" evidence="1">
    <location>
        <begin position="56"/>
        <end position="74"/>
    </location>
</feature>
<evidence type="ECO:0000313" key="3">
    <source>
        <dbReference type="Proteomes" id="UP000323506"/>
    </source>
</evidence>
<organism evidence="2 3">
    <name type="scientific">Gossypium darwinii</name>
    <name type="common">Darwin's cotton</name>
    <name type="synonym">Gossypium barbadense var. darwinii</name>
    <dbReference type="NCBI Taxonomy" id="34276"/>
    <lineage>
        <taxon>Eukaryota</taxon>
        <taxon>Viridiplantae</taxon>
        <taxon>Streptophyta</taxon>
        <taxon>Embryophyta</taxon>
        <taxon>Tracheophyta</taxon>
        <taxon>Spermatophyta</taxon>
        <taxon>Magnoliopsida</taxon>
        <taxon>eudicotyledons</taxon>
        <taxon>Gunneridae</taxon>
        <taxon>Pentapetalae</taxon>
        <taxon>rosids</taxon>
        <taxon>malvids</taxon>
        <taxon>Malvales</taxon>
        <taxon>Malvaceae</taxon>
        <taxon>Malvoideae</taxon>
        <taxon>Gossypium</taxon>
    </lineage>
</organism>
<proteinExistence type="predicted"/>
<keyword evidence="1" id="KW-1133">Transmembrane helix</keyword>
<dbReference type="EMBL" id="CM017702">
    <property type="protein sequence ID" value="TYG80461.1"/>
    <property type="molecule type" value="Genomic_DNA"/>
</dbReference>
<feature type="transmembrane region" description="Helical" evidence="1">
    <location>
        <begin position="86"/>
        <end position="102"/>
    </location>
</feature>
<protein>
    <submittedName>
        <fullName evidence="2">Uncharacterized protein</fullName>
    </submittedName>
</protein>
<keyword evidence="1" id="KW-0812">Transmembrane</keyword>
<sequence length="115" mass="13639">MRMQMLKTCMKKFKPTSKPNVLIICFVHCPLCSFEGKFRCVLFFAFEGKTMFNVSDYLHCFITVFCFFLVLFAFEGKTMFNVSDYLHCFITVFCFFLVLFAFEGKNYVLCVYFNL</sequence>
<dbReference type="Proteomes" id="UP000323506">
    <property type="component" value="Chromosome D02"/>
</dbReference>
<dbReference type="AlphaFoldDB" id="A0A5D2DFA9"/>
<keyword evidence="3" id="KW-1185">Reference proteome</keyword>
<gene>
    <name evidence="2" type="ORF">ES288_D02G218000v1</name>
</gene>